<evidence type="ECO:0000313" key="11">
    <source>
        <dbReference type="EMBL" id="QFG00240.1"/>
    </source>
</evidence>
<feature type="coiled-coil region" evidence="7">
    <location>
        <begin position="361"/>
        <end position="388"/>
    </location>
</feature>
<dbReference type="InterPro" id="IPR003660">
    <property type="entry name" value="HAMP_dom"/>
</dbReference>
<organism evidence="11 12">
    <name type="scientific">Psychrobacillus glaciei</name>
    <dbReference type="NCBI Taxonomy" id="2283160"/>
    <lineage>
        <taxon>Bacteria</taxon>
        <taxon>Bacillati</taxon>
        <taxon>Bacillota</taxon>
        <taxon>Bacilli</taxon>
        <taxon>Bacillales</taxon>
        <taxon>Bacillaceae</taxon>
        <taxon>Psychrobacillus</taxon>
    </lineage>
</organism>
<dbReference type="GO" id="GO:0007165">
    <property type="term" value="P:signal transduction"/>
    <property type="evidence" value="ECO:0007669"/>
    <property type="project" value="UniProtKB-KW"/>
</dbReference>
<reference evidence="11 12" key="1">
    <citation type="submission" date="2018-07" db="EMBL/GenBank/DDBJ databases">
        <title>Complete genome sequence of Psychrobacillus sp. PB01, isolated from iceberg, and comparative genome analysis of Psychrobacillus strains.</title>
        <authorList>
            <person name="Lee P.C."/>
        </authorList>
    </citation>
    <scope>NUCLEOTIDE SEQUENCE [LARGE SCALE GENOMIC DNA]</scope>
    <source>
        <strain evidence="11 12">PB01</strain>
    </source>
</reference>
<dbReference type="SUPFAM" id="SSF58104">
    <property type="entry name" value="Methyl-accepting chemotaxis protein (MCP) signaling domain"/>
    <property type="match status" value="1"/>
</dbReference>
<dbReference type="Proteomes" id="UP000325517">
    <property type="component" value="Chromosome"/>
</dbReference>
<keyword evidence="12" id="KW-1185">Reference proteome</keyword>
<dbReference type="EMBL" id="CP031223">
    <property type="protein sequence ID" value="QFG00240.1"/>
    <property type="molecule type" value="Genomic_DNA"/>
</dbReference>
<evidence type="ECO:0000259" key="10">
    <source>
        <dbReference type="PROSITE" id="PS50885"/>
    </source>
</evidence>
<feature type="domain" description="HAMP" evidence="10">
    <location>
        <begin position="233"/>
        <end position="285"/>
    </location>
</feature>
<dbReference type="InterPro" id="IPR024478">
    <property type="entry name" value="HlyB_4HB_MCP"/>
</dbReference>
<dbReference type="PROSITE" id="PS50111">
    <property type="entry name" value="CHEMOTAXIS_TRANSDUC_2"/>
    <property type="match status" value="1"/>
</dbReference>
<dbReference type="SMART" id="SM00283">
    <property type="entry name" value="MA"/>
    <property type="match status" value="1"/>
</dbReference>
<feature type="transmembrane region" description="Helical" evidence="8">
    <location>
        <begin position="33"/>
        <end position="55"/>
    </location>
</feature>
<evidence type="ECO:0000259" key="9">
    <source>
        <dbReference type="PROSITE" id="PS50111"/>
    </source>
</evidence>
<evidence type="ECO:0000256" key="3">
    <source>
        <dbReference type="ARBA" id="ARBA00023136"/>
    </source>
</evidence>
<dbReference type="CDD" id="cd11386">
    <property type="entry name" value="MCP_signal"/>
    <property type="match status" value="1"/>
</dbReference>
<keyword evidence="4 6" id="KW-0807">Transducer</keyword>
<proteinExistence type="inferred from homology"/>
<dbReference type="Pfam" id="PF00672">
    <property type="entry name" value="HAMP"/>
    <property type="match status" value="1"/>
</dbReference>
<keyword evidence="8" id="KW-0812">Transmembrane</keyword>
<protein>
    <submittedName>
        <fullName evidence="11">Methyl-accepting chemotaxis protein</fullName>
    </submittedName>
</protein>
<comment type="subcellular location">
    <subcellularLocation>
        <location evidence="1">Cell membrane</location>
    </subcellularLocation>
</comment>
<evidence type="ECO:0000256" key="6">
    <source>
        <dbReference type="PROSITE-ProRule" id="PRU00284"/>
    </source>
</evidence>
<evidence type="ECO:0000313" key="12">
    <source>
        <dbReference type="Proteomes" id="UP000325517"/>
    </source>
</evidence>
<gene>
    <name evidence="11" type="ORF">PB01_16280</name>
</gene>
<evidence type="ECO:0000256" key="2">
    <source>
        <dbReference type="ARBA" id="ARBA00022475"/>
    </source>
</evidence>
<evidence type="ECO:0000256" key="4">
    <source>
        <dbReference type="ARBA" id="ARBA00023224"/>
    </source>
</evidence>
<dbReference type="SMART" id="SM00304">
    <property type="entry name" value="HAMP"/>
    <property type="match status" value="1"/>
</dbReference>
<evidence type="ECO:0000256" key="7">
    <source>
        <dbReference type="SAM" id="Coils"/>
    </source>
</evidence>
<dbReference type="AlphaFoldDB" id="A0A5J6SRI2"/>
<dbReference type="PROSITE" id="PS50885">
    <property type="entry name" value="HAMP"/>
    <property type="match status" value="1"/>
</dbReference>
<sequence>MTFVFGLFRDSVLVFVKYEGGNDLKNIKIGRKLLLLIIANLVFLAAVSFAGFTYMNTMGNNSEDMYHKRLIPIKDLILIRNYNRTMDSYTLELMITDDTDRKAELQKKLDEVLSLNKQTFAEYAEKGLDSFEQEKYDPLMYNYNIYEKELANVINLANIGKKKEAYDYYVAKVIAVRNVISDKTTELSDYNIDIADKLNSTNKEAQQQAKMIMISLAILAIIISVGLGIYISRLITKPITSMQKLMVKAENGDFTIRGVYKSKDEIGVLSASFNSMLTGLQKLIGQVSQTSQQVAASSEELTAGAEMTNKATEHIANIAQELVIGSDQQMTSVAETTSFMNEMSSGVNQIATTVQHVTEIADETTARAREGNETIENAIEQINSINETVKGLGKLIVNLGNRSTEIGAIIGVITDISAQTNLLALNAAIEAARAGEEGRGFAVVADEVRKLAELSSNSANKIANLITAIQQETQFAVKSMDLATEEVQQGILTVNNAGVSFGQIEKSVQELTHDMHEVSSAVQQMAASTEQVLSSVNLVHEVATATMAGTEEVSSATEEQLASMQEVAASSNALSEMAEELQTLTSKFKV</sequence>
<evidence type="ECO:0000256" key="8">
    <source>
        <dbReference type="SAM" id="Phobius"/>
    </source>
</evidence>
<name>A0A5J6SRI2_9BACI</name>
<dbReference type="KEGG" id="psyo:PB01_16280"/>
<dbReference type="PANTHER" id="PTHR32089">
    <property type="entry name" value="METHYL-ACCEPTING CHEMOTAXIS PROTEIN MCPB"/>
    <property type="match status" value="1"/>
</dbReference>
<keyword evidence="7" id="KW-0175">Coiled coil</keyword>
<dbReference type="GO" id="GO:0004888">
    <property type="term" value="F:transmembrane signaling receptor activity"/>
    <property type="evidence" value="ECO:0007669"/>
    <property type="project" value="InterPro"/>
</dbReference>
<dbReference type="OrthoDB" id="358716at2"/>
<evidence type="ECO:0000256" key="1">
    <source>
        <dbReference type="ARBA" id="ARBA00004236"/>
    </source>
</evidence>
<feature type="transmembrane region" description="Helical" evidence="8">
    <location>
        <begin position="211"/>
        <end position="236"/>
    </location>
</feature>
<feature type="domain" description="Methyl-accepting transducer" evidence="9">
    <location>
        <begin position="304"/>
        <end position="540"/>
    </location>
</feature>
<keyword evidence="8" id="KW-1133">Transmembrane helix</keyword>
<dbReference type="PRINTS" id="PR00260">
    <property type="entry name" value="CHEMTRNSDUCR"/>
</dbReference>
<keyword evidence="3 8" id="KW-0472">Membrane</keyword>
<dbReference type="Gene3D" id="6.10.340.10">
    <property type="match status" value="1"/>
</dbReference>
<dbReference type="Pfam" id="PF00015">
    <property type="entry name" value="MCPsignal"/>
    <property type="match status" value="1"/>
</dbReference>
<evidence type="ECO:0000256" key="5">
    <source>
        <dbReference type="ARBA" id="ARBA00029447"/>
    </source>
</evidence>
<accession>A0A5J6SRI2</accession>
<comment type="similarity">
    <text evidence="5">Belongs to the methyl-accepting chemotaxis (MCP) protein family.</text>
</comment>
<dbReference type="PANTHER" id="PTHR32089:SF112">
    <property type="entry name" value="LYSOZYME-LIKE PROTEIN-RELATED"/>
    <property type="match status" value="1"/>
</dbReference>
<dbReference type="InterPro" id="IPR004090">
    <property type="entry name" value="Chemotax_Me-accpt_rcpt"/>
</dbReference>
<dbReference type="CDD" id="cd06225">
    <property type="entry name" value="HAMP"/>
    <property type="match status" value="1"/>
</dbReference>
<dbReference type="GO" id="GO:0005886">
    <property type="term" value="C:plasma membrane"/>
    <property type="evidence" value="ECO:0007669"/>
    <property type="project" value="UniProtKB-SubCell"/>
</dbReference>
<keyword evidence="2" id="KW-1003">Cell membrane</keyword>
<dbReference type="GO" id="GO:0006935">
    <property type="term" value="P:chemotaxis"/>
    <property type="evidence" value="ECO:0007669"/>
    <property type="project" value="InterPro"/>
</dbReference>
<dbReference type="InterPro" id="IPR004089">
    <property type="entry name" value="MCPsignal_dom"/>
</dbReference>
<dbReference type="Pfam" id="PF12729">
    <property type="entry name" value="4HB_MCP_1"/>
    <property type="match status" value="1"/>
</dbReference>
<dbReference type="Gene3D" id="1.10.287.950">
    <property type="entry name" value="Methyl-accepting chemotaxis protein"/>
    <property type="match status" value="1"/>
</dbReference>